<organism evidence="1 2">
    <name type="scientific">Lithospermum erythrorhizon</name>
    <name type="common">Purple gromwell</name>
    <name type="synonym">Lithospermum officinale var. erythrorhizon</name>
    <dbReference type="NCBI Taxonomy" id="34254"/>
    <lineage>
        <taxon>Eukaryota</taxon>
        <taxon>Viridiplantae</taxon>
        <taxon>Streptophyta</taxon>
        <taxon>Embryophyta</taxon>
        <taxon>Tracheophyta</taxon>
        <taxon>Spermatophyta</taxon>
        <taxon>Magnoliopsida</taxon>
        <taxon>eudicotyledons</taxon>
        <taxon>Gunneridae</taxon>
        <taxon>Pentapetalae</taxon>
        <taxon>asterids</taxon>
        <taxon>lamiids</taxon>
        <taxon>Boraginales</taxon>
        <taxon>Boraginaceae</taxon>
        <taxon>Boraginoideae</taxon>
        <taxon>Lithospermeae</taxon>
        <taxon>Lithospermum</taxon>
    </lineage>
</organism>
<gene>
    <name evidence="1" type="ORF">LIER_19582</name>
</gene>
<protein>
    <submittedName>
        <fullName evidence="1">Uncharacterized protein</fullName>
    </submittedName>
</protein>
<dbReference type="Proteomes" id="UP001454036">
    <property type="component" value="Unassembled WGS sequence"/>
</dbReference>
<name>A0AAV3QI76_LITER</name>
<reference evidence="1 2" key="1">
    <citation type="submission" date="2024-01" db="EMBL/GenBank/DDBJ databases">
        <title>The complete chloroplast genome sequence of Lithospermum erythrorhizon: insights into the phylogenetic relationship among Boraginaceae species and the maternal lineages of purple gromwells.</title>
        <authorList>
            <person name="Okada T."/>
            <person name="Watanabe K."/>
        </authorList>
    </citation>
    <scope>NUCLEOTIDE SEQUENCE [LARGE SCALE GENOMIC DNA]</scope>
</reference>
<keyword evidence="2" id="KW-1185">Reference proteome</keyword>
<evidence type="ECO:0000313" key="1">
    <source>
        <dbReference type="EMBL" id="GAA0163804.1"/>
    </source>
</evidence>
<proteinExistence type="predicted"/>
<dbReference type="EMBL" id="BAABME010004855">
    <property type="protein sequence ID" value="GAA0163804.1"/>
    <property type="molecule type" value="Genomic_DNA"/>
</dbReference>
<sequence>MIRSFLWSGSYDLKYKVKVAWNSVCKDKKQGGLGIRRLHEWNRACPLHSALSNQEISSIRASCDHFIAEFIANGRVVGGIRATLRIQQLQSSLSVLNDRSDVIVIQWKNENSFRCKSAWKEICQESYELSTKDRLKNWQVELDWMINKCKGKRFGAKLCRVSFCCVVYCVWMERNRRIFKKEKLGVDEVLFLCVNNIRNIAYSWRNIANTKDNWTLCLEWGLSLSILKNG</sequence>
<comment type="caution">
    <text evidence="1">The sequence shown here is derived from an EMBL/GenBank/DDBJ whole genome shotgun (WGS) entry which is preliminary data.</text>
</comment>
<evidence type="ECO:0000313" key="2">
    <source>
        <dbReference type="Proteomes" id="UP001454036"/>
    </source>
</evidence>
<accession>A0AAV3QI76</accession>
<dbReference type="AlphaFoldDB" id="A0AAV3QI76"/>